<reference evidence="1 2" key="1">
    <citation type="submission" date="2021-01" db="EMBL/GenBank/DDBJ databases">
        <title>Carboxyliciviraga sp.nov., isolated from coastal sediments.</title>
        <authorList>
            <person name="Lu D."/>
            <person name="Zhang T."/>
        </authorList>
    </citation>
    <scope>NUCLEOTIDE SEQUENCE [LARGE SCALE GENOMIC DNA]</scope>
    <source>
        <strain evidence="1 2">N1Y132</strain>
    </source>
</reference>
<accession>A0ABS1HN10</accession>
<dbReference type="InterPro" id="IPR025347">
    <property type="entry name" value="DUF4251"/>
</dbReference>
<dbReference type="RefSeq" id="WP_200466278.1">
    <property type="nucleotide sequence ID" value="NZ_JAENRR010000051.1"/>
</dbReference>
<evidence type="ECO:0000313" key="2">
    <source>
        <dbReference type="Proteomes" id="UP000605676"/>
    </source>
</evidence>
<keyword evidence="2" id="KW-1185">Reference proteome</keyword>
<protein>
    <submittedName>
        <fullName evidence="1">DUF4251 domain-containing protein</fullName>
    </submittedName>
</protein>
<name>A0ABS1HN10_9BACT</name>
<dbReference type="EMBL" id="JAENRR010000051">
    <property type="protein sequence ID" value="MBK3519057.1"/>
    <property type="molecule type" value="Genomic_DNA"/>
</dbReference>
<comment type="caution">
    <text evidence="1">The sequence shown here is derived from an EMBL/GenBank/DDBJ whole genome shotgun (WGS) entry which is preliminary data.</text>
</comment>
<organism evidence="1 2">
    <name type="scientific">Carboxylicivirga marina</name>
    <dbReference type="NCBI Taxonomy" id="2800988"/>
    <lineage>
        <taxon>Bacteria</taxon>
        <taxon>Pseudomonadati</taxon>
        <taxon>Bacteroidota</taxon>
        <taxon>Bacteroidia</taxon>
        <taxon>Marinilabiliales</taxon>
        <taxon>Marinilabiliaceae</taxon>
        <taxon>Carboxylicivirga</taxon>
    </lineage>
</organism>
<dbReference type="Proteomes" id="UP000605676">
    <property type="component" value="Unassembled WGS sequence"/>
</dbReference>
<dbReference type="Gene3D" id="2.40.128.410">
    <property type="match status" value="1"/>
</dbReference>
<dbReference type="Pfam" id="PF14059">
    <property type="entry name" value="DUF4251"/>
    <property type="match status" value="1"/>
</dbReference>
<proteinExistence type="predicted"/>
<sequence length="178" mass="20163">MKAIFGMIVLSALLVLPMENAVGQKKDKKKSKKEKKLEQFAETKKLIDSKDFIFVPDRAFPQGGRSIDLTTNYGFIKIMGSETEGDMPFFGRGYTVPYGGDGGIKFDKTELLNEKIEINEKKMRISYSFEARGENDTFRISMDFSYNGNASVNVISNNRSHISYNGDISKIEKKEDKE</sequence>
<evidence type="ECO:0000313" key="1">
    <source>
        <dbReference type="EMBL" id="MBK3519057.1"/>
    </source>
</evidence>
<gene>
    <name evidence="1" type="ORF">JIV24_17045</name>
</gene>